<dbReference type="EMBL" id="JBHTLI010000001">
    <property type="protein sequence ID" value="MFD1094651.1"/>
    <property type="molecule type" value="Genomic_DNA"/>
</dbReference>
<reference evidence="3" key="1">
    <citation type="journal article" date="2019" name="Int. J. Syst. Evol. Microbiol.">
        <title>The Global Catalogue of Microorganisms (GCM) 10K type strain sequencing project: providing services to taxonomists for standard genome sequencing and annotation.</title>
        <authorList>
            <consortium name="The Broad Institute Genomics Platform"/>
            <consortium name="The Broad Institute Genome Sequencing Center for Infectious Disease"/>
            <person name="Wu L."/>
            <person name="Ma J."/>
        </authorList>
    </citation>
    <scope>NUCLEOTIDE SEQUENCE [LARGE SCALE GENOMIC DNA]</scope>
    <source>
        <strain evidence="3">CCUG 64793</strain>
    </source>
</reference>
<evidence type="ECO:0008006" key="4">
    <source>
        <dbReference type="Google" id="ProtNLM"/>
    </source>
</evidence>
<feature type="transmembrane region" description="Helical" evidence="1">
    <location>
        <begin position="29"/>
        <end position="47"/>
    </location>
</feature>
<sequence length="58" mass="6500">MKKTGFIILAALILGAILYLTFVLAVIKLLLGIILLLAAGIVLWFIWNKIKDKVEDKF</sequence>
<name>A0ABW3NPA1_9FLAO</name>
<feature type="transmembrane region" description="Helical" evidence="1">
    <location>
        <begin position="5"/>
        <end position="23"/>
    </location>
</feature>
<evidence type="ECO:0000256" key="1">
    <source>
        <dbReference type="SAM" id="Phobius"/>
    </source>
</evidence>
<comment type="caution">
    <text evidence="2">The sequence shown here is derived from an EMBL/GenBank/DDBJ whole genome shotgun (WGS) entry which is preliminary data.</text>
</comment>
<organism evidence="2 3">
    <name type="scientific">Salegentibacter chungangensis</name>
    <dbReference type="NCBI Taxonomy" id="1335724"/>
    <lineage>
        <taxon>Bacteria</taxon>
        <taxon>Pseudomonadati</taxon>
        <taxon>Bacteroidota</taxon>
        <taxon>Flavobacteriia</taxon>
        <taxon>Flavobacteriales</taxon>
        <taxon>Flavobacteriaceae</taxon>
        <taxon>Salegentibacter</taxon>
    </lineage>
</organism>
<dbReference type="Proteomes" id="UP001597131">
    <property type="component" value="Unassembled WGS sequence"/>
</dbReference>
<evidence type="ECO:0000313" key="2">
    <source>
        <dbReference type="EMBL" id="MFD1094651.1"/>
    </source>
</evidence>
<protein>
    <recommendedName>
        <fullName evidence="4">Phosphatidate cytidylyltransferase</fullName>
    </recommendedName>
</protein>
<evidence type="ECO:0000313" key="3">
    <source>
        <dbReference type="Proteomes" id="UP001597131"/>
    </source>
</evidence>
<gene>
    <name evidence="2" type="ORF">ACFQ3Q_02720</name>
</gene>
<dbReference type="RefSeq" id="WP_380742670.1">
    <property type="nucleotide sequence ID" value="NZ_JBHTLI010000001.1"/>
</dbReference>
<keyword evidence="1" id="KW-0472">Membrane</keyword>
<accession>A0ABW3NPA1</accession>
<keyword evidence="1" id="KW-0812">Transmembrane</keyword>
<keyword evidence="3" id="KW-1185">Reference proteome</keyword>
<proteinExistence type="predicted"/>
<keyword evidence="1" id="KW-1133">Transmembrane helix</keyword>